<keyword evidence="5 10" id="KW-0067">ATP-binding</keyword>
<dbReference type="GO" id="GO:1900753">
    <property type="term" value="P:doxorubicin transport"/>
    <property type="evidence" value="ECO:0007669"/>
    <property type="project" value="InterPro"/>
</dbReference>
<dbReference type="AlphaFoldDB" id="A0A410M9N4"/>
<reference evidence="10 11" key="1">
    <citation type="submission" date="2018-01" db="EMBL/GenBank/DDBJ databases">
        <title>The whole genome sequencing and assembly of Halobacillus litoralis ERB031 strain.</title>
        <authorList>
            <person name="Lee S.-J."/>
            <person name="Park M.-K."/>
            <person name="Kim J.-Y."/>
            <person name="Lee Y.-J."/>
            <person name="Yi H."/>
            <person name="Bahn Y.-S."/>
            <person name="Kim J.F."/>
            <person name="Lee D.-W."/>
        </authorList>
    </citation>
    <scope>NUCLEOTIDE SEQUENCE [LARGE SCALE GENOMIC DNA]</scope>
    <source>
        <strain evidence="10 11">ERB 031</strain>
    </source>
</reference>
<sequence>MDEGGRRMDHSNRTYAVEADQLVKAFGKERAVDGISLKVPKGIVYGFLGPNGAGKTTMIRMLATLLKPTEGQAKVMGYDLTKEADDVRQSISLTGQFASVDEELSGRENLIFIGRLVGFSRKEAKARADELLAAFNLEDAAKRQVKKYSGGMRRRIDIAASIVTSPELLFLDEPTTGLDPRSRNEVWEIIRALVKNGTTVFLTTQYLEEADQLADLIGVIDRGVLIAEGTSAELKSSIGVRSLIIEFEDEQDLHQAEAIFEGMFIQAPEVNQDQLSISVTMKDQSKAAKAIGELANQQIAVKDFSMQQPTLDDVFLQITGKPAKGEGGEANGE</sequence>
<keyword evidence="6" id="KW-1278">Translocase</keyword>
<evidence type="ECO:0000259" key="9">
    <source>
        <dbReference type="PROSITE" id="PS50893"/>
    </source>
</evidence>
<dbReference type="InterPro" id="IPR005894">
    <property type="entry name" value="DrrA"/>
</dbReference>
<dbReference type="GO" id="GO:0005886">
    <property type="term" value="C:plasma membrane"/>
    <property type="evidence" value="ECO:0007669"/>
    <property type="project" value="UniProtKB-SubCell"/>
</dbReference>
<dbReference type="NCBIfam" id="TIGR01188">
    <property type="entry name" value="drrA"/>
    <property type="match status" value="1"/>
</dbReference>
<comment type="subcellular location">
    <subcellularLocation>
        <location evidence="1">Cell membrane</location>
        <topology evidence="1">Peripheral membrane protein</topology>
        <orientation evidence="1">Cytoplasmic side</orientation>
    </subcellularLocation>
</comment>
<dbReference type="PANTHER" id="PTHR42711">
    <property type="entry name" value="ABC TRANSPORTER ATP-BINDING PROTEIN"/>
    <property type="match status" value="1"/>
</dbReference>
<comment type="similarity">
    <text evidence="8">Belongs to the ABC transporter superfamily. Drug exporter-1 (DrugE1) (TC 3.A.1.105) family.</text>
</comment>
<dbReference type="Pfam" id="PF00005">
    <property type="entry name" value="ABC_tran"/>
    <property type="match status" value="1"/>
</dbReference>
<evidence type="ECO:0000256" key="7">
    <source>
        <dbReference type="ARBA" id="ARBA00023136"/>
    </source>
</evidence>
<feature type="domain" description="ABC transporter" evidence="9">
    <location>
        <begin position="17"/>
        <end position="247"/>
    </location>
</feature>
<accession>A0A410M9N4</accession>
<protein>
    <submittedName>
        <fullName evidence="10">DrrA-related ABC transporter ATP-binding protein</fullName>
    </submittedName>
</protein>
<evidence type="ECO:0000256" key="3">
    <source>
        <dbReference type="ARBA" id="ARBA00022475"/>
    </source>
</evidence>
<dbReference type="InterPro" id="IPR003439">
    <property type="entry name" value="ABC_transporter-like_ATP-bd"/>
</dbReference>
<keyword evidence="3" id="KW-1003">Cell membrane</keyword>
<dbReference type="InterPro" id="IPR050763">
    <property type="entry name" value="ABC_transporter_ATP-binding"/>
</dbReference>
<dbReference type="GO" id="GO:0043215">
    <property type="term" value="P:daunorubicin transport"/>
    <property type="evidence" value="ECO:0007669"/>
    <property type="project" value="InterPro"/>
</dbReference>
<dbReference type="InterPro" id="IPR027417">
    <property type="entry name" value="P-loop_NTPase"/>
</dbReference>
<dbReference type="InterPro" id="IPR017871">
    <property type="entry name" value="ABC_transporter-like_CS"/>
</dbReference>
<dbReference type="EMBL" id="CP026118">
    <property type="protein sequence ID" value="QAS51441.1"/>
    <property type="molecule type" value="Genomic_DNA"/>
</dbReference>
<keyword evidence="4" id="KW-0547">Nucleotide-binding</keyword>
<dbReference type="GO" id="GO:0016887">
    <property type="term" value="F:ATP hydrolysis activity"/>
    <property type="evidence" value="ECO:0007669"/>
    <property type="project" value="InterPro"/>
</dbReference>
<dbReference type="OrthoDB" id="9804819at2"/>
<keyword evidence="7" id="KW-0472">Membrane</keyword>
<dbReference type="Gene3D" id="3.40.50.300">
    <property type="entry name" value="P-loop containing nucleotide triphosphate hydrolases"/>
    <property type="match status" value="1"/>
</dbReference>
<dbReference type="InterPro" id="IPR025302">
    <property type="entry name" value="DrrA1/2-like_C"/>
</dbReference>
<proteinExistence type="inferred from homology"/>
<dbReference type="Pfam" id="PF13732">
    <property type="entry name" value="DrrA1-3_C"/>
    <property type="match status" value="1"/>
</dbReference>
<dbReference type="InterPro" id="IPR003593">
    <property type="entry name" value="AAA+_ATPase"/>
</dbReference>
<evidence type="ECO:0000313" key="10">
    <source>
        <dbReference type="EMBL" id="QAS51441.1"/>
    </source>
</evidence>
<dbReference type="KEGG" id="hli:HLI_04000"/>
<dbReference type="GO" id="GO:0005524">
    <property type="term" value="F:ATP binding"/>
    <property type="evidence" value="ECO:0007669"/>
    <property type="project" value="UniProtKB-KW"/>
</dbReference>
<evidence type="ECO:0000313" key="11">
    <source>
        <dbReference type="Proteomes" id="UP000287756"/>
    </source>
</evidence>
<dbReference type="SUPFAM" id="SSF52540">
    <property type="entry name" value="P-loop containing nucleoside triphosphate hydrolases"/>
    <property type="match status" value="1"/>
</dbReference>
<dbReference type="PROSITE" id="PS50893">
    <property type="entry name" value="ABC_TRANSPORTER_2"/>
    <property type="match status" value="1"/>
</dbReference>
<dbReference type="Proteomes" id="UP000287756">
    <property type="component" value="Chromosome"/>
</dbReference>
<keyword evidence="2" id="KW-0813">Transport</keyword>
<evidence type="ECO:0000256" key="6">
    <source>
        <dbReference type="ARBA" id="ARBA00022967"/>
    </source>
</evidence>
<gene>
    <name evidence="10" type="primary">drrA_gen</name>
    <name evidence="10" type="ORF">HLI_04000</name>
</gene>
<organism evidence="10 11">
    <name type="scientific">Halobacillus litoralis</name>
    <dbReference type="NCBI Taxonomy" id="45668"/>
    <lineage>
        <taxon>Bacteria</taxon>
        <taxon>Bacillati</taxon>
        <taxon>Bacillota</taxon>
        <taxon>Bacilli</taxon>
        <taxon>Bacillales</taxon>
        <taxon>Bacillaceae</taxon>
        <taxon>Halobacillus</taxon>
    </lineage>
</organism>
<evidence type="ECO:0000256" key="5">
    <source>
        <dbReference type="ARBA" id="ARBA00022840"/>
    </source>
</evidence>
<evidence type="ECO:0000256" key="4">
    <source>
        <dbReference type="ARBA" id="ARBA00022741"/>
    </source>
</evidence>
<dbReference type="FunFam" id="3.40.50.300:FF:000589">
    <property type="entry name" value="ABC transporter, ATP-binding subunit"/>
    <property type="match status" value="1"/>
</dbReference>
<dbReference type="SMART" id="SM00382">
    <property type="entry name" value="AAA"/>
    <property type="match status" value="1"/>
</dbReference>
<evidence type="ECO:0000256" key="8">
    <source>
        <dbReference type="ARBA" id="ARBA00049985"/>
    </source>
</evidence>
<dbReference type="PANTHER" id="PTHR42711:SF19">
    <property type="entry name" value="DOXORUBICIN RESISTANCE ATP-BINDING PROTEIN DRRA"/>
    <property type="match status" value="1"/>
</dbReference>
<evidence type="ECO:0000256" key="2">
    <source>
        <dbReference type="ARBA" id="ARBA00022448"/>
    </source>
</evidence>
<dbReference type="PROSITE" id="PS00211">
    <property type="entry name" value="ABC_TRANSPORTER_1"/>
    <property type="match status" value="1"/>
</dbReference>
<name>A0A410M9N4_9BACI</name>
<evidence type="ECO:0000256" key="1">
    <source>
        <dbReference type="ARBA" id="ARBA00004413"/>
    </source>
</evidence>